<keyword evidence="1" id="KW-0472">Membrane</keyword>
<feature type="transmembrane region" description="Helical" evidence="1">
    <location>
        <begin position="121"/>
        <end position="139"/>
    </location>
</feature>
<feature type="transmembrane region" description="Helical" evidence="1">
    <location>
        <begin position="26"/>
        <end position="44"/>
    </location>
</feature>
<evidence type="ECO:0008006" key="4">
    <source>
        <dbReference type="Google" id="ProtNLM"/>
    </source>
</evidence>
<gene>
    <name evidence="2" type="ORF">H8730_02820</name>
</gene>
<keyword evidence="3" id="KW-1185">Reference proteome</keyword>
<dbReference type="EMBL" id="JACRSQ010000002">
    <property type="protein sequence ID" value="MBC8542481.1"/>
    <property type="molecule type" value="Genomic_DNA"/>
</dbReference>
<evidence type="ECO:0000313" key="2">
    <source>
        <dbReference type="EMBL" id="MBC8542481.1"/>
    </source>
</evidence>
<reference evidence="2" key="1">
    <citation type="submission" date="2020-08" db="EMBL/GenBank/DDBJ databases">
        <title>Genome public.</title>
        <authorList>
            <person name="Liu C."/>
            <person name="Sun Q."/>
        </authorList>
    </citation>
    <scope>NUCLEOTIDE SEQUENCE</scope>
    <source>
        <strain evidence="2">NSJ-32</strain>
    </source>
</reference>
<sequence length="142" mass="15690">MSVICLLCILFLFALADIKKRCIPTWGAVLYWLLGAVLYGCMWTERGWAPLIDGFVVIALCGAIKKIFPKDVGPGDLVLLAGLFLYTSGQMLWRGLGVAFFLNGLAALCLWLIYRDKKAEIPFIPFLWSGFLLAVVIGAQCL</sequence>
<name>A0A926I109_9FIRM</name>
<dbReference type="Proteomes" id="UP000657006">
    <property type="component" value="Unassembled WGS sequence"/>
</dbReference>
<feature type="transmembrane region" description="Helical" evidence="1">
    <location>
        <begin position="92"/>
        <end position="114"/>
    </location>
</feature>
<evidence type="ECO:0000256" key="1">
    <source>
        <dbReference type="SAM" id="Phobius"/>
    </source>
</evidence>
<accession>A0A926I109</accession>
<keyword evidence="1" id="KW-0812">Transmembrane</keyword>
<keyword evidence="1" id="KW-1133">Transmembrane helix</keyword>
<evidence type="ECO:0000313" key="3">
    <source>
        <dbReference type="Proteomes" id="UP000657006"/>
    </source>
</evidence>
<dbReference type="RefSeq" id="WP_249289337.1">
    <property type="nucleotide sequence ID" value="NZ_JACRSQ010000002.1"/>
</dbReference>
<protein>
    <recommendedName>
        <fullName evidence="4">Prepilin type IV endopeptidase peptidase domain-containing protein</fullName>
    </recommendedName>
</protein>
<dbReference type="AlphaFoldDB" id="A0A926I109"/>
<comment type="caution">
    <text evidence="2">The sequence shown here is derived from an EMBL/GenBank/DDBJ whole genome shotgun (WGS) entry which is preliminary data.</text>
</comment>
<organism evidence="2 3">
    <name type="scientific">Bianquea renquensis</name>
    <dbReference type="NCBI Taxonomy" id="2763661"/>
    <lineage>
        <taxon>Bacteria</taxon>
        <taxon>Bacillati</taxon>
        <taxon>Bacillota</taxon>
        <taxon>Clostridia</taxon>
        <taxon>Eubacteriales</taxon>
        <taxon>Bianqueaceae</taxon>
        <taxon>Bianquea</taxon>
    </lineage>
</organism>
<proteinExistence type="predicted"/>